<protein>
    <submittedName>
        <fullName evidence="3">Secreted protein</fullName>
    </submittedName>
</protein>
<dbReference type="WBParaSite" id="TASK_0000641001-mRNA-1">
    <property type="protein sequence ID" value="TASK_0000641001-mRNA-1"/>
    <property type="gene ID" value="TASK_0000641001"/>
</dbReference>
<organism evidence="3">
    <name type="scientific">Taenia asiatica</name>
    <name type="common">Asian tapeworm</name>
    <dbReference type="NCBI Taxonomy" id="60517"/>
    <lineage>
        <taxon>Eukaryota</taxon>
        <taxon>Metazoa</taxon>
        <taxon>Spiralia</taxon>
        <taxon>Lophotrochozoa</taxon>
        <taxon>Platyhelminthes</taxon>
        <taxon>Cestoda</taxon>
        <taxon>Eucestoda</taxon>
        <taxon>Cyclophyllidea</taxon>
        <taxon>Taeniidae</taxon>
        <taxon>Taenia</taxon>
    </lineage>
</organism>
<dbReference type="EMBL" id="UYRS01018498">
    <property type="protein sequence ID" value="VDK36638.1"/>
    <property type="molecule type" value="Genomic_DNA"/>
</dbReference>
<reference evidence="1 2" key="2">
    <citation type="submission" date="2018-11" db="EMBL/GenBank/DDBJ databases">
        <authorList>
            <consortium name="Pathogen Informatics"/>
        </authorList>
    </citation>
    <scope>NUCLEOTIDE SEQUENCE [LARGE SCALE GENOMIC DNA]</scope>
</reference>
<evidence type="ECO:0000313" key="3">
    <source>
        <dbReference type="WBParaSite" id="TASK_0000641001-mRNA-1"/>
    </source>
</evidence>
<evidence type="ECO:0000313" key="2">
    <source>
        <dbReference type="Proteomes" id="UP000282613"/>
    </source>
</evidence>
<proteinExistence type="predicted"/>
<sequence>MGVAVWCRGRSLLCGDKSRGEAAMAWGTIIAPPPPPALSRATPPRTSECANCGHKPMSVPPTCGAK</sequence>
<name>A0A0R3W7X2_TAEAS</name>
<dbReference type="Proteomes" id="UP000282613">
    <property type="component" value="Unassembled WGS sequence"/>
</dbReference>
<accession>A0A0R3W7X2</accession>
<gene>
    <name evidence="1" type="ORF">TASK_LOCUS6411</name>
</gene>
<reference evidence="3" key="1">
    <citation type="submission" date="2017-02" db="UniProtKB">
        <authorList>
            <consortium name="WormBaseParasite"/>
        </authorList>
    </citation>
    <scope>IDENTIFICATION</scope>
</reference>
<dbReference type="AlphaFoldDB" id="A0A0R3W7X2"/>
<keyword evidence="2" id="KW-1185">Reference proteome</keyword>
<evidence type="ECO:0000313" key="1">
    <source>
        <dbReference type="EMBL" id="VDK36638.1"/>
    </source>
</evidence>